<gene>
    <name evidence="1" type="ORF">CACET_c13340</name>
</gene>
<dbReference type="Proteomes" id="UP000035704">
    <property type="component" value="Chromosome"/>
</dbReference>
<reference evidence="1 2" key="1">
    <citation type="submission" date="2014-10" db="EMBL/GenBank/DDBJ databases">
        <title>Genome sequence of Clostridium aceticum DSM 1496.</title>
        <authorList>
            <person name="Poehlein A."/>
            <person name="Schiel-Bengelsdorf B."/>
            <person name="Gottschalk G."/>
            <person name="Duerre P."/>
            <person name="Daniel R."/>
        </authorList>
    </citation>
    <scope>NUCLEOTIDE SEQUENCE [LARGE SCALE GENOMIC DNA]</scope>
    <source>
        <strain evidence="1 2">DSM 1496</strain>
    </source>
</reference>
<evidence type="ECO:0000313" key="2">
    <source>
        <dbReference type="Proteomes" id="UP000035704"/>
    </source>
</evidence>
<dbReference type="SUPFAM" id="SSF51366">
    <property type="entry name" value="Ribulose-phoshate binding barrel"/>
    <property type="match status" value="1"/>
</dbReference>
<evidence type="ECO:0000313" key="1">
    <source>
        <dbReference type="EMBL" id="AKL94799.1"/>
    </source>
</evidence>
<dbReference type="InterPro" id="IPR011060">
    <property type="entry name" value="RibuloseP-bd_barrel"/>
</dbReference>
<sequence length="208" mass="24285">MHPIHVIENTSIETILTFIEEEITKYQTKYAVLSFEENIGNASGKRIVEVIKKHFDIFVILKSAIPDHQRHIEEYFSYGVHGIYFDDHPNHYSKENIEIMTFATELFPRGWVFANTRNSEEMIEELLGLNILPILMKEDAKLVNFIKSHEKFNKISRNSIKSVPLLDQEQTEYSLTDKIKMKMLLETFNLRQKLMIKSIDASFNSSGL</sequence>
<proteinExistence type="predicted"/>
<dbReference type="EMBL" id="CP009687">
    <property type="protein sequence ID" value="AKL94799.1"/>
    <property type="molecule type" value="Genomic_DNA"/>
</dbReference>
<dbReference type="KEGG" id="cace:CACET_c13340"/>
<name>A0A0D8ICA8_9CLOT</name>
<dbReference type="PATRIC" id="fig|84022.5.peg.2794"/>
<protein>
    <submittedName>
        <fullName evidence="1">Uncharacterized protein</fullName>
    </submittedName>
</protein>
<dbReference type="STRING" id="84022.CACET_c13340"/>
<dbReference type="AlphaFoldDB" id="A0A0D8ICA8"/>
<accession>A0A0D8ICA8</accession>
<organism evidence="1 2">
    <name type="scientific">Clostridium aceticum</name>
    <dbReference type="NCBI Taxonomy" id="84022"/>
    <lineage>
        <taxon>Bacteria</taxon>
        <taxon>Bacillati</taxon>
        <taxon>Bacillota</taxon>
        <taxon>Clostridia</taxon>
        <taxon>Eubacteriales</taxon>
        <taxon>Clostridiaceae</taxon>
        <taxon>Clostridium</taxon>
    </lineage>
</organism>
<keyword evidence="2" id="KW-1185">Reference proteome</keyword>